<sequence>MKAKLGELFRRHPSLQLNFSNSVYPATSFNFGPSTVCFAHTDAANDACNCCHITALGDYDPNLGGHLVLYDLKLIVRFPPGSSVLIPSAIMRHGNIPIRTHETRMSLTQYCAGGLLRWVECGFRTVSGLAAEDPQGSAAFRAALTKRVQKCIQRFSTVQSLLHDLAEVA</sequence>
<proteinExistence type="predicted"/>
<name>A0A1M2VV81_TRAPU</name>
<evidence type="ECO:0008006" key="3">
    <source>
        <dbReference type="Google" id="ProtNLM"/>
    </source>
</evidence>
<gene>
    <name evidence="1" type="ORF">TRAPUB_11933</name>
</gene>
<dbReference type="AlphaFoldDB" id="A0A1M2VV81"/>
<dbReference type="OMA" id="RTHETRM"/>
<accession>A0A1M2VV81</accession>
<organism evidence="1 2">
    <name type="scientific">Trametes pubescens</name>
    <name type="common">White-rot fungus</name>
    <dbReference type="NCBI Taxonomy" id="154538"/>
    <lineage>
        <taxon>Eukaryota</taxon>
        <taxon>Fungi</taxon>
        <taxon>Dikarya</taxon>
        <taxon>Basidiomycota</taxon>
        <taxon>Agaricomycotina</taxon>
        <taxon>Agaricomycetes</taxon>
        <taxon>Polyporales</taxon>
        <taxon>Polyporaceae</taxon>
        <taxon>Trametes</taxon>
    </lineage>
</organism>
<evidence type="ECO:0000313" key="2">
    <source>
        <dbReference type="Proteomes" id="UP000184267"/>
    </source>
</evidence>
<dbReference type="OrthoDB" id="2743413at2759"/>
<dbReference type="STRING" id="154538.A0A1M2VV81"/>
<protein>
    <recommendedName>
        <fullName evidence="3">Prolyl 4-hydroxylase alpha subunit Fe(2+) 2OG dioxygenase domain-containing protein</fullName>
    </recommendedName>
</protein>
<dbReference type="EMBL" id="MNAD01000628">
    <property type="protein sequence ID" value="OJT11515.1"/>
    <property type="molecule type" value="Genomic_DNA"/>
</dbReference>
<evidence type="ECO:0000313" key="1">
    <source>
        <dbReference type="EMBL" id="OJT11515.1"/>
    </source>
</evidence>
<comment type="caution">
    <text evidence="1">The sequence shown here is derived from an EMBL/GenBank/DDBJ whole genome shotgun (WGS) entry which is preliminary data.</text>
</comment>
<dbReference type="Proteomes" id="UP000184267">
    <property type="component" value="Unassembled WGS sequence"/>
</dbReference>
<dbReference type="Gene3D" id="3.60.130.30">
    <property type="match status" value="1"/>
</dbReference>
<reference evidence="1 2" key="1">
    <citation type="submission" date="2016-10" db="EMBL/GenBank/DDBJ databases">
        <title>Genome sequence of the basidiomycete white-rot fungus Trametes pubescens.</title>
        <authorList>
            <person name="Makela M.R."/>
            <person name="Granchi Z."/>
            <person name="Peng M."/>
            <person name="De Vries R.P."/>
            <person name="Grigoriev I."/>
            <person name="Riley R."/>
            <person name="Hilden K."/>
        </authorList>
    </citation>
    <scope>NUCLEOTIDE SEQUENCE [LARGE SCALE GENOMIC DNA]</scope>
    <source>
        <strain evidence="1 2">FBCC735</strain>
    </source>
</reference>
<keyword evidence="2" id="KW-1185">Reference proteome</keyword>